<proteinExistence type="predicted"/>
<evidence type="ECO:0000256" key="1">
    <source>
        <dbReference type="SAM" id="MobiDB-lite"/>
    </source>
</evidence>
<dbReference type="EMBL" id="CADEAL010001412">
    <property type="protein sequence ID" value="CAB1432165.1"/>
    <property type="molecule type" value="Genomic_DNA"/>
</dbReference>
<dbReference type="AlphaFoldDB" id="A0A9N7YHZ4"/>
<keyword evidence="3" id="KW-1185">Reference proteome</keyword>
<accession>A0A9N7YHZ4</accession>
<dbReference type="Proteomes" id="UP001153269">
    <property type="component" value="Unassembled WGS sequence"/>
</dbReference>
<comment type="caution">
    <text evidence="2">The sequence shown here is derived from an EMBL/GenBank/DDBJ whole genome shotgun (WGS) entry which is preliminary data.</text>
</comment>
<gene>
    <name evidence="2" type="ORF">PLEPLA_LOCUS20222</name>
</gene>
<feature type="region of interest" description="Disordered" evidence="1">
    <location>
        <begin position="1"/>
        <end position="23"/>
    </location>
</feature>
<reference evidence="2" key="1">
    <citation type="submission" date="2020-03" db="EMBL/GenBank/DDBJ databases">
        <authorList>
            <person name="Weist P."/>
        </authorList>
    </citation>
    <scope>NUCLEOTIDE SEQUENCE</scope>
</reference>
<sequence>MPRGSRAGYVPARPCRRTREQRQEDYLLHRRMKSFSRGENMTSEKALTCAQWHHFHGNLSMLGACSSAPEPSDP</sequence>
<evidence type="ECO:0000313" key="2">
    <source>
        <dbReference type="EMBL" id="CAB1432165.1"/>
    </source>
</evidence>
<organism evidence="2 3">
    <name type="scientific">Pleuronectes platessa</name>
    <name type="common">European plaice</name>
    <dbReference type="NCBI Taxonomy" id="8262"/>
    <lineage>
        <taxon>Eukaryota</taxon>
        <taxon>Metazoa</taxon>
        <taxon>Chordata</taxon>
        <taxon>Craniata</taxon>
        <taxon>Vertebrata</taxon>
        <taxon>Euteleostomi</taxon>
        <taxon>Actinopterygii</taxon>
        <taxon>Neopterygii</taxon>
        <taxon>Teleostei</taxon>
        <taxon>Neoteleostei</taxon>
        <taxon>Acanthomorphata</taxon>
        <taxon>Carangaria</taxon>
        <taxon>Pleuronectiformes</taxon>
        <taxon>Pleuronectoidei</taxon>
        <taxon>Pleuronectidae</taxon>
        <taxon>Pleuronectes</taxon>
    </lineage>
</organism>
<evidence type="ECO:0000313" key="3">
    <source>
        <dbReference type="Proteomes" id="UP001153269"/>
    </source>
</evidence>
<name>A0A9N7YHZ4_PLEPL</name>
<protein>
    <submittedName>
        <fullName evidence="2">Uncharacterized protein</fullName>
    </submittedName>
</protein>